<feature type="non-terminal residue" evidence="2">
    <location>
        <position position="485"/>
    </location>
</feature>
<proteinExistence type="predicted"/>
<feature type="compositionally biased region" description="Polar residues" evidence="1">
    <location>
        <begin position="328"/>
        <end position="337"/>
    </location>
</feature>
<evidence type="ECO:0000313" key="3">
    <source>
        <dbReference type="Proteomes" id="UP000027456"/>
    </source>
</evidence>
<dbReference type="HOGENOM" id="CLU_002101_4_1_1"/>
<protein>
    <submittedName>
        <fullName evidence="2">Transposase family tnp2 protein</fullName>
    </submittedName>
</protein>
<feature type="region of interest" description="Disordered" evidence="1">
    <location>
        <begin position="293"/>
        <end position="360"/>
    </location>
</feature>
<evidence type="ECO:0000256" key="1">
    <source>
        <dbReference type="SAM" id="MobiDB-lite"/>
    </source>
</evidence>
<comment type="caution">
    <text evidence="2">The sequence shown here is derived from an EMBL/GenBank/DDBJ whole genome shotgun (WGS) entry which is preliminary data.</text>
</comment>
<dbReference type="Pfam" id="PF02992">
    <property type="entry name" value="Transposase_21"/>
    <property type="match status" value="1"/>
</dbReference>
<dbReference type="EMBL" id="AZST01001422">
    <property type="protein sequence ID" value="KEP45885.1"/>
    <property type="molecule type" value="Genomic_DNA"/>
</dbReference>
<name>A0A074RKK3_9AGAM</name>
<feature type="compositionally biased region" description="Polar residues" evidence="1">
    <location>
        <begin position="349"/>
        <end position="358"/>
    </location>
</feature>
<reference evidence="2 3" key="1">
    <citation type="submission" date="2013-12" db="EMBL/GenBank/DDBJ databases">
        <authorList>
            <person name="Cubeta M."/>
            <person name="Pakala S."/>
            <person name="Fedorova N."/>
            <person name="Thomas E."/>
            <person name="Dean R."/>
            <person name="Jabaji S."/>
            <person name="Neate S."/>
            <person name="Toda T."/>
            <person name="Tavantzis S."/>
            <person name="Vilgalys R."/>
            <person name="Bharathan N."/>
            <person name="Pakala S."/>
            <person name="Losada L.S."/>
            <person name="Zafar N."/>
            <person name="Nierman W."/>
        </authorList>
    </citation>
    <scope>NUCLEOTIDE SEQUENCE [LARGE SCALE GENOMIC DNA]</scope>
    <source>
        <strain evidence="2 3">123E</strain>
    </source>
</reference>
<gene>
    <name evidence="2" type="ORF">V565_233560</name>
</gene>
<dbReference type="Proteomes" id="UP000027456">
    <property type="component" value="Unassembled WGS sequence"/>
</dbReference>
<dbReference type="PANTHER" id="PTHR46579">
    <property type="entry name" value="F5/8 TYPE C DOMAIN-CONTAINING PROTEIN-RELATED"/>
    <property type="match status" value="1"/>
</dbReference>
<organism evidence="2 3">
    <name type="scientific">Rhizoctonia solani 123E</name>
    <dbReference type="NCBI Taxonomy" id="1423351"/>
    <lineage>
        <taxon>Eukaryota</taxon>
        <taxon>Fungi</taxon>
        <taxon>Dikarya</taxon>
        <taxon>Basidiomycota</taxon>
        <taxon>Agaricomycotina</taxon>
        <taxon>Agaricomycetes</taxon>
        <taxon>Cantharellales</taxon>
        <taxon>Ceratobasidiaceae</taxon>
        <taxon>Rhizoctonia</taxon>
    </lineage>
</organism>
<sequence>MYHRFQPSTRQGAPSYSVGAISLCIGNLPPHLRNLPENKILVGVTPGPHEPNVDTINNFLRPMVDELLELWNDGMNIKSECKYMLTILCHVALVACACDSPAARKLGGFGGTGSTYPCTACWCSHRELHEFDHGTFSRRTRKEHKRAARVYRNLPNKSQKQKHISTKYEKGKPAGYRDSVLLRLPYWDATKMVVVDPMHCLFLGIVDWQFHTIWVDMKHLRPGEELDELQTMVQSTVRPRHCGRPPGGLGTSAAGSLTSDPLRSLVTIDLPLAIPILWDQVDETSVQQRAYKEWTSRRKAQQKRKDKVQKEKATAVQPNSQSRKRARTQQIQNQLDQGASDGSEAEMGNPNTNTSTEVDSAREQGLLSWRYEDAEGILWLCRAIKRLCSRTVTAEDIEQGHLALVQYLNMCAKLRGQERCRPNHHIALHISTQLRLFGPMHQVWTYSGERLNFTLKNTNSNRHGGGEREKTFAVTFHRRRDCITR</sequence>
<dbReference type="OrthoDB" id="3239894at2759"/>
<dbReference type="InterPro" id="IPR004242">
    <property type="entry name" value="Transposase_21"/>
</dbReference>
<accession>A0A074RKK3</accession>
<evidence type="ECO:0000313" key="2">
    <source>
        <dbReference type="EMBL" id="KEP45885.1"/>
    </source>
</evidence>
<keyword evidence="3" id="KW-1185">Reference proteome</keyword>
<feature type="compositionally biased region" description="Basic residues" evidence="1">
    <location>
        <begin position="297"/>
        <end position="307"/>
    </location>
</feature>
<dbReference type="PANTHER" id="PTHR46579:SF1">
    <property type="entry name" value="F5_8 TYPE C DOMAIN-CONTAINING PROTEIN"/>
    <property type="match status" value="1"/>
</dbReference>
<dbReference type="STRING" id="1423351.A0A074RKK3"/>
<dbReference type="AlphaFoldDB" id="A0A074RKK3"/>